<evidence type="ECO:0008006" key="16">
    <source>
        <dbReference type="Google" id="ProtNLM"/>
    </source>
</evidence>
<evidence type="ECO:0000256" key="13">
    <source>
        <dbReference type="SAM" id="SignalP"/>
    </source>
</evidence>
<evidence type="ECO:0000256" key="2">
    <source>
        <dbReference type="ARBA" id="ARBA00004613"/>
    </source>
</evidence>
<proteinExistence type="inferred from homology"/>
<keyword evidence="4" id="KW-0479">Metal-binding</keyword>
<evidence type="ECO:0000256" key="9">
    <source>
        <dbReference type="ARBA" id="ARBA00023157"/>
    </source>
</evidence>
<dbReference type="Proteomes" id="UP000016930">
    <property type="component" value="Unassembled WGS sequence"/>
</dbReference>
<dbReference type="STRING" id="914234.M2R6U9"/>
<keyword evidence="3" id="KW-0964">Secreted</keyword>
<keyword evidence="6" id="KW-0560">Oxidoreductase</keyword>
<evidence type="ECO:0000256" key="7">
    <source>
        <dbReference type="ARBA" id="ARBA00023008"/>
    </source>
</evidence>
<sequence length="416" mass="43954">MLASLLVYAAFASVAPLVRGHAALWHNSMFGFNVTQQTFSYDNRPVVPLMSMPFSQWWMHNYLDYPPHPEDVFELPAGQSINTEISCDKGATSWYNTSEGGLAGYPTDNVCPGQPLSEFHTTGLDDVKGCGLGIAYKSDANQVQPDDFVIFSVNYTCVWTLNTEFQIPAEMPACPDGKCICSWFWIHSPDSGAEQIYMIPFQCQVTGATGTTPIGTPMTARRCGADPDNGRPDPTPGNCTIGPKNPLYWYQQEGNNMFEGTYSPPFYNALYGWDDGAQNDIFQDAYISSLGPAAPASTPSSSPAAKVVSSSAVVTPSAVPSSAAPAPSSVVASASASSAAAPPPPPSPSPSSDPPPAPASVDVTPSAAPAPAPVSAAAPSASSSGAPKCRARNGTSSKKRSAKRRHARNMREHTLH</sequence>
<feature type="signal peptide" evidence="13">
    <location>
        <begin position="1"/>
        <end position="20"/>
    </location>
</feature>
<feature type="compositionally biased region" description="Basic residues" evidence="12">
    <location>
        <begin position="397"/>
        <end position="408"/>
    </location>
</feature>
<keyword evidence="7" id="KW-0186">Copper</keyword>
<feature type="compositionally biased region" description="Low complexity" evidence="12">
    <location>
        <begin position="359"/>
        <end position="387"/>
    </location>
</feature>
<evidence type="ECO:0000256" key="5">
    <source>
        <dbReference type="ARBA" id="ARBA00022729"/>
    </source>
</evidence>
<keyword evidence="9" id="KW-1015">Disulfide bond</keyword>
<keyword evidence="10" id="KW-0325">Glycoprotein</keyword>
<feature type="chain" id="PRO_5004024162" description="Lytic polysaccharide monooxygenase" evidence="13">
    <location>
        <begin position="21"/>
        <end position="416"/>
    </location>
</feature>
<feature type="compositionally biased region" description="Pro residues" evidence="12">
    <location>
        <begin position="341"/>
        <end position="358"/>
    </location>
</feature>
<accession>M2R6U9</accession>
<evidence type="ECO:0000256" key="10">
    <source>
        <dbReference type="ARBA" id="ARBA00023180"/>
    </source>
</evidence>
<evidence type="ECO:0000256" key="12">
    <source>
        <dbReference type="SAM" id="MobiDB-lite"/>
    </source>
</evidence>
<dbReference type="AlphaFoldDB" id="M2R6U9"/>
<dbReference type="GO" id="GO:0046872">
    <property type="term" value="F:metal ion binding"/>
    <property type="evidence" value="ECO:0007669"/>
    <property type="project" value="UniProtKB-KW"/>
</dbReference>
<protein>
    <recommendedName>
        <fullName evidence="16">Lytic polysaccharide monooxygenase</fullName>
    </recommendedName>
</protein>
<evidence type="ECO:0000256" key="4">
    <source>
        <dbReference type="ARBA" id="ARBA00022723"/>
    </source>
</evidence>
<evidence type="ECO:0000256" key="1">
    <source>
        <dbReference type="ARBA" id="ARBA00001973"/>
    </source>
</evidence>
<comment type="similarity">
    <text evidence="11">Belongs to the polysaccharide monooxygenase AA14 family.</text>
</comment>
<evidence type="ECO:0000313" key="14">
    <source>
        <dbReference type="EMBL" id="EMD34047.1"/>
    </source>
</evidence>
<evidence type="ECO:0000313" key="15">
    <source>
        <dbReference type="Proteomes" id="UP000016930"/>
    </source>
</evidence>
<reference evidence="14 15" key="1">
    <citation type="journal article" date="2012" name="Proc. Natl. Acad. Sci. U.S.A.">
        <title>Comparative genomics of Ceriporiopsis subvermispora and Phanerochaete chrysosporium provide insight into selective ligninolysis.</title>
        <authorList>
            <person name="Fernandez-Fueyo E."/>
            <person name="Ruiz-Duenas F.J."/>
            <person name="Ferreira P."/>
            <person name="Floudas D."/>
            <person name="Hibbett D.S."/>
            <person name="Canessa P."/>
            <person name="Larrondo L.F."/>
            <person name="James T.Y."/>
            <person name="Seelenfreund D."/>
            <person name="Lobos S."/>
            <person name="Polanco R."/>
            <person name="Tello M."/>
            <person name="Honda Y."/>
            <person name="Watanabe T."/>
            <person name="Watanabe T."/>
            <person name="Ryu J.S."/>
            <person name="Kubicek C.P."/>
            <person name="Schmoll M."/>
            <person name="Gaskell J."/>
            <person name="Hammel K.E."/>
            <person name="St John F.J."/>
            <person name="Vanden Wymelenberg A."/>
            <person name="Sabat G."/>
            <person name="Splinter BonDurant S."/>
            <person name="Syed K."/>
            <person name="Yadav J.S."/>
            <person name="Doddapaneni H."/>
            <person name="Subramanian V."/>
            <person name="Lavin J.L."/>
            <person name="Oguiza J.A."/>
            <person name="Perez G."/>
            <person name="Pisabarro A.G."/>
            <person name="Ramirez L."/>
            <person name="Santoyo F."/>
            <person name="Master E."/>
            <person name="Coutinho P.M."/>
            <person name="Henrissat B."/>
            <person name="Lombard V."/>
            <person name="Magnuson J.K."/>
            <person name="Kuees U."/>
            <person name="Hori C."/>
            <person name="Igarashi K."/>
            <person name="Samejima M."/>
            <person name="Held B.W."/>
            <person name="Barry K.W."/>
            <person name="LaButti K.M."/>
            <person name="Lapidus A."/>
            <person name="Lindquist E.A."/>
            <person name="Lucas S.M."/>
            <person name="Riley R."/>
            <person name="Salamov A.A."/>
            <person name="Hoffmeister D."/>
            <person name="Schwenk D."/>
            <person name="Hadar Y."/>
            <person name="Yarden O."/>
            <person name="de Vries R.P."/>
            <person name="Wiebenga A."/>
            <person name="Stenlid J."/>
            <person name="Eastwood D."/>
            <person name="Grigoriev I.V."/>
            <person name="Berka R.M."/>
            <person name="Blanchette R.A."/>
            <person name="Kersten P."/>
            <person name="Martinez A.T."/>
            <person name="Vicuna R."/>
            <person name="Cullen D."/>
        </authorList>
    </citation>
    <scope>NUCLEOTIDE SEQUENCE [LARGE SCALE GENOMIC DNA]</scope>
    <source>
        <strain evidence="14 15">B</strain>
    </source>
</reference>
<dbReference type="EMBL" id="KB445804">
    <property type="protein sequence ID" value="EMD34047.1"/>
    <property type="molecule type" value="Genomic_DNA"/>
</dbReference>
<keyword evidence="5 13" id="KW-0732">Signal</keyword>
<evidence type="ECO:0000256" key="3">
    <source>
        <dbReference type="ARBA" id="ARBA00022525"/>
    </source>
</evidence>
<evidence type="ECO:0000256" key="8">
    <source>
        <dbReference type="ARBA" id="ARBA00023033"/>
    </source>
</evidence>
<dbReference type="HOGENOM" id="CLU_030284_3_1_1"/>
<name>M2R6U9_CERS8</name>
<dbReference type="InterPro" id="IPR054497">
    <property type="entry name" value="LPMO_AA14"/>
</dbReference>
<comment type="subcellular location">
    <subcellularLocation>
        <location evidence="2">Secreted</location>
    </subcellularLocation>
</comment>
<feature type="region of interest" description="Disordered" evidence="12">
    <location>
        <begin position="333"/>
        <end position="416"/>
    </location>
</feature>
<evidence type="ECO:0000256" key="11">
    <source>
        <dbReference type="ARBA" id="ARBA00046340"/>
    </source>
</evidence>
<dbReference type="GO" id="GO:0004497">
    <property type="term" value="F:monooxygenase activity"/>
    <property type="evidence" value="ECO:0007669"/>
    <property type="project" value="UniProtKB-KW"/>
</dbReference>
<keyword evidence="8" id="KW-0503">Monooxygenase</keyword>
<gene>
    <name evidence="14" type="ORF">CERSUDRAFT_67654</name>
</gene>
<dbReference type="Pfam" id="PF22810">
    <property type="entry name" value="LPMO_AA14"/>
    <property type="match status" value="1"/>
</dbReference>
<organism evidence="14 15">
    <name type="scientific">Ceriporiopsis subvermispora (strain B)</name>
    <name type="common">White-rot fungus</name>
    <name type="synonym">Gelatoporia subvermispora</name>
    <dbReference type="NCBI Taxonomy" id="914234"/>
    <lineage>
        <taxon>Eukaryota</taxon>
        <taxon>Fungi</taxon>
        <taxon>Dikarya</taxon>
        <taxon>Basidiomycota</taxon>
        <taxon>Agaricomycotina</taxon>
        <taxon>Agaricomycetes</taxon>
        <taxon>Polyporales</taxon>
        <taxon>Gelatoporiaceae</taxon>
        <taxon>Gelatoporia</taxon>
    </lineage>
</organism>
<comment type="cofactor">
    <cofactor evidence="1">
        <name>Cu(2+)</name>
        <dbReference type="ChEBI" id="CHEBI:29036"/>
    </cofactor>
</comment>
<keyword evidence="15" id="KW-1185">Reference proteome</keyword>
<dbReference type="OrthoDB" id="2019572at2759"/>
<dbReference type="GO" id="GO:0005576">
    <property type="term" value="C:extracellular region"/>
    <property type="evidence" value="ECO:0007669"/>
    <property type="project" value="UniProtKB-SubCell"/>
</dbReference>
<evidence type="ECO:0000256" key="6">
    <source>
        <dbReference type="ARBA" id="ARBA00023002"/>
    </source>
</evidence>